<evidence type="ECO:0000259" key="7">
    <source>
        <dbReference type="PROSITE" id="PS51379"/>
    </source>
</evidence>
<evidence type="ECO:0000256" key="6">
    <source>
        <dbReference type="RuleBase" id="RU368020"/>
    </source>
</evidence>
<dbReference type="OrthoDB" id="9803319at2"/>
<dbReference type="InterPro" id="IPR051269">
    <property type="entry name" value="Fe-S_cluster_ET"/>
</dbReference>
<dbReference type="PROSITE" id="PS51379">
    <property type="entry name" value="4FE4S_FER_2"/>
    <property type="match status" value="1"/>
</dbReference>
<dbReference type="RefSeq" id="WP_074671934.1">
    <property type="nucleotide sequence ID" value="NZ_FNQG01000006.1"/>
</dbReference>
<dbReference type="GO" id="GO:0005506">
    <property type="term" value="F:iron ion binding"/>
    <property type="evidence" value="ECO:0007669"/>
    <property type="project" value="UniProtKB-UniRule"/>
</dbReference>
<evidence type="ECO:0000256" key="5">
    <source>
        <dbReference type="ARBA" id="ARBA00023014"/>
    </source>
</evidence>
<dbReference type="PANTHER" id="PTHR36923">
    <property type="entry name" value="FERREDOXIN"/>
    <property type="match status" value="1"/>
</dbReference>
<dbReference type="GO" id="GO:0009055">
    <property type="term" value="F:electron transfer activity"/>
    <property type="evidence" value="ECO:0007669"/>
    <property type="project" value="UniProtKB-UniRule"/>
</dbReference>
<dbReference type="InterPro" id="IPR017896">
    <property type="entry name" value="4Fe4S_Fe-S-bd"/>
</dbReference>
<evidence type="ECO:0000256" key="3">
    <source>
        <dbReference type="ARBA" id="ARBA00022982"/>
    </source>
</evidence>
<proteinExistence type="predicted"/>
<dbReference type="Pfam" id="PF13370">
    <property type="entry name" value="Fer4_13"/>
    <property type="match status" value="1"/>
</dbReference>
<dbReference type="Gene3D" id="3.30.70.20">
    <property type="match status" value="1"/>
</dbReference>
<dbReference type="SUPFAM" id="SSF54862">
    <property type="entry name" value="4Fe-4S ferredoxins"/>
    <property type="match status" value="1"/>
</dbReference>
<keyword evidence="2 6" id="KW-0479">Metal-binding</keyword>
<comment type="function">
    <text evidence="6">Ferredoxins are iron-sulfur proteins that transfer electrons in a wide variety of metabolic reactions.</text>
</comment>
<dbReference type="Proteomes" id="UP000183469">
    <property type="component" value="Unassembled WGS sequence"/>
</dbReference>
<dbReference type="PRINTS" id="PR00352">
    <property type="entry name" value="3FE4SFRDOXIN"/>
</dbReference>
<keyword evidence="5 6" id="KW-0411">Iron-sulfur</keyword>
<dbReference type="EMBL" id="FNQG01000006">
    <property type="protein sequence ID" value="SEA00987.1"/>
    <property type="molecule type" value="Genomic_DNA"/>
</dbReference>
<dbReference type="PROSITE" id="PS00198">
    <property type="entry name" value="4FE4S_FER_1"/>
    <property type="match status" value="1"/>
</dbReference>
<accession>A0A1H3XNH4</accession>
<evidence type="ECO:0000256" key="2">
    <source>
        <dbReference type="ARBA" id="ARBA00022723"/>
    </source>
</evidence>
<dbReference type="AlphaFoldDB" id="A0A1H3XNH4"/>
<dbReference type="GO" id="GO:0051536">
    <property type="term" value="F:iron-sulfur cluster binding"/>
    <property type="evidence" value="ECO:0007669"/>
    <property type="project" value="UniProtKB-KW"/>
</dbReference>
<dbReference type="PANTHER" id="PTHR36923:SF3">
    <property type="entry name" value="FERREDOXIN"/>
    <property type="match status" value="1"/>
</dbReference>
<organism evidence="8 9">
    <name type="scientific">Selenomonas ruminantium</name>
    <dbReference type="NCBI Taxonomy" id="971"/>
    <lineage>
        <taxon>Bacteria</taxon>
        <taxon>Bacillati</taxon>
        <taxon>Bacillota</taxon>
        <taxon>Negativicutes</taxon>
        <taxon>Selenomonadales</taxon>
        <taxon>Selenomonadaceae</taxon>
        <taxon>Selenomonas</taxon>
    </lineage>
</organism>
<gene>
    <name evidence="8" type="ORF">SAMN05660648_01544</name>
</gene>
<protein>
    <recommendedName>
        <fullName evidence="6">Ferredoxin</fullName>
    </recommendedName>
</protein>
<evidence type="ECO:0000256" key="4">
    <source>
        <dbReference type="ARBA" id="ARBA00023004"/>
    </source>
</evidence>
<sequence length="61" mass="6277">MKGYVDKDLCVACGMCVGACPEGFHMGADGLAEGYQELPEAAVDDALQVAEDCPVGAISVR</sequence>
<dbReference type="InterPro" id="IPR017900">
    <property type="entry name" value="4Fe4S_Fe_S_CS"/>
</dbReference>
<dbReference type="InterPro" id="IPR001080">
    <property type="entry name" value="3Fe4S_ferredoxin"/>
</dbReference>
<keyword evidence="4 6" id="KW-0408">Iron</keyword>
<evidence type="ECO:0000313" key="9">
    <source>
        <dbReference type="Proteomes" id="UP000183469"/>
    </source>
</evidence>
<keyword evidence="1 6" id="KW-0813">Transport</keyword>
<evidence type="ECO:0000313" key="8">
    <source>
        <dbReference type="EMBL" id="SEA00987.1"/>
    </source>
</evidence>
<feature type="domain" description="4Fe-4S ferredoxin-type" evidence="7">
    <location>
        <begin position="1"/>
        <end position="29"/>
    </location>
</feature>
<keyword evidence="3 6" id="KW-0249">Electron transport</keyword>
<evidence type="ECO:0000256" key="1">
    <source>
        <dbReference type="ARBA" id="ARBA00022448"/>
    </source>
</evidence>
<name>A0A1H3XNH4_SELRU</name>
<reference evidence="8 9" key="1">
    <citation type="submission" date="2016-10" db="EMBL/GenBank/DDBJ databases">
        <authorList>
            <person name="de Groot N.N."/>
        </authorList>
    </citation>
    <scope>NUCLEOTIDE SEQUENCE [LARGE SCALE GENOMIC DNA]</scope>
    <source>
        <strain evidence="8 9">DSM 2872</strain>
    </source>
</reference>